<dbReference type="OrthoDB" id="9816309at2"/>
<dbReference type="InterPro" id="IPR036890">
    <property type="entry name" value="HATPase_C_sf"/>
</dbReference>
<dbReference type="InterPro" id="IPR029016">
    <property type="entry name" value="GAF-like_dom_sf"/>
</dbReference>
<dbReference type="PATRIC" id="fig|1641875.4.peg.1775"/>
<keyword evidence="4" id="KW-0808">Transferase</keyword>
<gene>
    <name evidence="11" type="ORF">XM53_03345</name>
</gene>
<dbReference type="EMBL" id="LAXJ01000002">
    <property type="protein sequence ID" value="KRS14741.1"/>
    <property type="molecule type" value="Genomic_DNA"/>
</dbReference>
<evidence type="ECO:0000313" key="12">
    <source>
        <dbReference type="Proteomes" id="UP000051295"/>
    </source>
</evidence>
<dbReference type="SUPFAM" id="SSF55781">
    <property type="entry name" value="GAF domain-like"/>
    <property type="match status" value="1"/>
</dbReference>
<evidence type="ECO:0000256" key="5">
    <source>
        <dbReference type="ARBA" id="ARBA00022741"/>
    </source>
</evidence>
<dbReference type="SUPFAM" id="SSF55874">
    <property type="entry name" value="ATPase domain of HSP90 chaperone/DNA topoisomerase II/histidine kinase"/>
    <property type="match status" value="1"/>
</dbReference>
<dbReference type="STRING" id="1641875.XM53_03345"/>
<evidence type="ECO:0000256" key="2">
    <source>
        <dbReference type="ARBA" id="ARBA00012438"/>
    </source>
</evidence>
<evidence type="ECO:0000259" key="9">
    <source>
        <dbReference type="SMART" id="SM00065"/>
    </source>
</evidence>
<accession>A0A0T5P0T2</accession>
<keyword evidence="6" id="KW-0418">Kinase</keyword>
<reference evidence="11 12" key="1">
    <citation type="submission" date="2015-04" db="EMBL/GenBank/DDBJ databases">
        <title>The draft genome sequence of Roseovarius sp.R12b.</title>
        <authorList>
            <person name="Li G."/>
            <person name="Lai Q."/>
            <person name="Shao Z."/>
            <person name="Yan P."/>
        </authorList>
    </citation>
    <scope>NUCLEOTIDE SEQUENCE [LARGE SCALE GENOMIC DNA]</scope>
    <source>
        <strain evidence="11 12">R12B</strain>
    </source>
</reference>
<dbReference type="Pfam" id="PF07536">
    <property type="entry name" value="HWE_HK"/>
    <property type="match status" value="1"/>
</dbReference>
<proteinExistence type="predicted"/>
<dbReference type="Gene3D" id="3.30.450.40">
    <property type="match status" value="1"/>
</dbReference>
<dbReference type="Pfam" id="PF01590">
    <property type="entry name" value="GAF"/>
    <property type="match status" value="1"/>
</dbReference>
<sequence length="395" mass="42276">MTSDENDILTGSGTRPGSGPKGHADALRDPQRLRVLHDTGLLDSPEEEAYDRAVRLVRSLTGAPTALFSLVDDRRQFFKALSGLEPDGGPIRETPLSHSFCQYVVSGDATLSVADARTHEVLSSNRAVADLSVLAYLGVPVHGRRGQVIGSLCAIDSVPHDWSDEDERALKDIAAFLETEIALRKHMSERQLLIDELNHRIRNIYSVVNALVRMTRTEDLTTEEFAAQLNGRVQALAATHSLIQPLATVTEDAGNDTSLHAHISALMTPYTLADGQDIRIEGPDIPVGATASIYLALAIHELSTNAVKYGALSGPGRALAITWADGDDTVQMTWHEAGPGHVARSAAAGQGFGSKLVKLCIEGQLRGEMGMATDSTGLTYTFGIPREMLTGAPAA</sequence>
<dbReference type="InterPro" id="IPR003018">
    <property type="entry name" value="GAF"/>
</dbReference>
<keyword evidence="5" id="KW-0547">Nucleotide-binding</keyword>
<dbReference type="GO" id="GO:0005524">
    <property type="term" value="F:ATP binding"/>
    <property type="evidence" value="ECO:0007669"/>
    <property type="project" value="UniProtKB-KW"/>
</dbReference>
<evidence type="ECO:0000256" key="8">
    <source>
        <dbReference type="SAM" id="MobiDB-lite"/>
    </source>
</evidence>
<feature type="domain" description="GAF" evidence="9">
    <location>
        <begin position="45"/>
        <end position="191"/>
    </location>
</feature>
<dbReference type="SMART" id="SM00065">
    <property type="entry name" value="GAF"/>
    <property type="match status" value="1"/>
</dbReference>
<dbReference type="AlphaFoldDB" id="A0A0T5P0T2"/>
<dbReference type="Gene3D" id="3.30.565.10">
    <property type="entry name" value="Histidine kinase-like ATPase, C-terminal domain"/>
    <property type="match status" value="1"/>
</dbReference>
<evidence type="ECO:0000256" key="6">
    <source>
        <dbReference type="ARBA" id="ARBA00022777"/>
    </source>
</evidence>
<dbReference type="SMART" id="SM00911">
    <property type="entry name" value="HWE_HK"/>
    <property type="match status" value="1"/>
</dbReference>
<dbReference type="GO" id="GO:0004673">
    <property type="term" value="F:protein histidine kinase activity"/>
    <property type="evidence" value="ECO:0007669"/>
    <property type="project" value="UniProtKB-EC"/>
</dbReference>
<evidence type="ECO:0000256" key="7">
    <source>
        <dbReference type="ARBA" id="ARBA00022840"/>
    </source>
</evidence>
<comment type="catalytic activity">
    <reaction evidence="1">
        <text>ATP + protein L-histidine = ADP + protein N-phospho-L-histidine.</text>
        <dbReference type="EC" id="2.7.13.3"/>
    </reaction>
</comment>
<dbReference type="InterPro" id="IPR011102">
    <property type="entry name" value="Sig_transdc_His_kinase_HWE"/>
</dbReference>
<evidence type="ECO:0000259" key="10">
    <source>
        <dbReference type="SMART" id="SM00911"/>
    </source>
</evidence>
<evidence type="ECO:0000256" key="3">
    <source>
        <dbReference type="ARBA" id="ARBA00022553"/>
    </source>
</evidence>
<evidence type="ECO:0000313" key="11">
    <source>
        <dbReference type="EMBL" id="KRS14741.1"/>
    </source>
</evidence>
<feature type="domain" description="Signal transduction histidine kinase HWE region" evidence="10">
    <location>
        <begin position="196"/>
        <end position="284"/>
    </location>
</feature>
<feature type="region of interest" description="Disordered" evidence="8">
    <location>
        <begin position="1"/>
        <end position="30"/>
    </location>
</feature>
<keyword evidence="12" id="KW-1185">Reference proteome</keyword>
<keyword evidence="7" id="KW-0067">ATP-binding</keyword>
<dbReference type="EC" id="2.7.13.3" evidence="2"/>
<evidence type="ECO:0000256" key="4">
    <source>
        <dbReference type="ARBA" id="ARBA00022679"/>
    </source>
</evidence>
<dbReference type="PANTHER" id="PTHR41523:SF8">
    <property type="entry name" value="ETHYLENE RESPONSE SENSOR PROTEIN"/>
    <property type="match status" value="1"/>
</dbReference>
<name>A0A0T5P0T2_9RHOB</name>
<comment type="caution">
    <text evidence="11">The sequence shown here is derived from an EMBL/GenBank/DDBJ whole genome shotgun (WGS) entry which is preliminary data.</text>
</comment>
<evidence type="ECO:0000256" key="1">
    <source>
        <dbReference type="ARBA" id="ARBA00000085"/>
    </source>
</evidence>
<keyword evidence="3" id="KW-0597">Phosphoprotein</keyword>
<dbReference type="Proteomes" id="UP000051295">
    <property type="component" value="Unassembled WGS sequence"/>
</dbReference>
<dbReference type="RefSeq" id="WP_057790210.1">
    <property type="nucleotide sequence ID" value="NZ_LAXJ01000002.1"/>
</dbReference>
<protein>
    <recommendedName>
        <fullName evidence="2">histidine kinase</fullName>
        <ecNumber evidence="2">2.7.13.3</ecNumber>
    </recommendedName>
</protein>
<dbReference type="PANTHER" id="PTHR41523">
    <property type="entry name" value="TWO-COMPONENT SYSTEM SENSOR PROTEIN"/>
    <property type="match status" value="1"/>
</dbReference>
<organism evidence="11 12">
    <name type="scientific">Roseovarius atlanticus</name>
    <dbReference type="NCBI Taxonomy" id="1641875"/>
    <lineage>
        <taxon>Bacteria</taxon>
        <taxon>Pseudomonadati</taxon>
        <taxon>Pseudomonadota</taxon>
        <taxon>Alphaproteobacteria</taxon>
        <taxon>Rhodobacterales</taxon>
        <taxon>Roseobacteraceae</taxon>
        <taxon>Roseovarius</taxon>
    </lineage>
</organism>